<keyword evidence="3" id="KW-1185">Reference proteome</keyword>
<dbReference type="InParanoid" id="A0A317XUB1"/>
<name>A0A317XUB1_9BASI</name>
<gene>
    <name evidence="2" type="ORF">BCV70DRAFT_199079</name>
</gene>
<evidence type="ECO:0000313" key="2">
    <source>
        <dbReference type="EMBL" id="PWZ01642.1"/>
    </source>
</evidence>
<evidence type="ECO:0000256" key="1">
    <source>
        <dbReference type="SAM" id="MobiDB-lite"/>
    </source>
</evidence>
<sequence>MADAMTERTKNCLLLPSSPRQSRFGIRSSNIRRSTRHILLLALVLVASRNSNSSSSCNKSEVDTRVRPMTSRLGPASLQYSSVSYCRSRMSDTNTNPSKEQEQVQLWKSRPTTVANQ</sequence>
<protein>
    <submittedName>
        <fullName evidence="2">Uncharacterized protein</fullName>
    </submittedName>
</protein>
<feature type="region of interest" description="Disordered" evidence="1">
    <location>
        <begin position="87"/>
        <end position="117"/>
    </location>
</feature>
<accession>A0A317XUB1</accession>
<dbReference type="AlphaFoldDB" id="A0A317XUB1"/>
<reference evidence="2 3" key="1">
    <citation type="journal article" date="2018" name="Mol. Biol. Evol.">
        <title>Broad Genomic Sampling Reveals a Smut Pathogenic Ancestry of the Fungal Clade Ustilaginomycotina.</title>
        <authorList>
            <person name="Kijpornyongpan T."/>
            <person name="Mondo S.J."/>
            <person name="Barry K."/>
            <person name="Sandor L."/>
            <person name="Lee J."/>
            <person name="Lipzen A."/>
            <person name="Pangilinan J."/>
            <person name="LaButti K."/>
            <person name="Hainaut M."/>
            <person name="Henrissat B."/>
            <person name="Grigoriev I.V."/>
            <person name="Spatafora J.W."/>
            <person name="Aime M.C."/>
        </authorList>
    </citation>
    <scope>NUCLEOTIDE SEQUENCE [LARGE SCALE GENOMIC DNA]</scope>
    <source>
        <strain evidence="2 3">MCA 3645</strain>
    </source>
</reference>
<feature type="region of interest" description="Disordered" evidence="1">
    <location>
        <begin position="51"/>
        <end position="73"/>
    </location>
</feature>
<evidence type="ECO:0000313" key="3">
    <source>
        <dbReference type="Proteomes" id="UP000246740"/>
    </source>
</evidence>
<organism evidence="2 3">
    <name type="scientific">Testicularia cyperi</name>
    <dbReference type="NCBI Taxonomy" id="1882483"/>
    <lineage>
        <taxon>Eukaryota</taxon>
        <taxon>Fungi</taxon>
        <taxon>Dikarya</taxon>
        <taxon>Basidiomycota</taxon>
        <taxon>Ustilaginomycotina</taxon>
        <taxon>Ustilaginomycetes</taxon>
        <taxon>Ustilaginales</taxon>
        <taxon>Anthracoideaceae</taxon>
        <taxon>Testicularia</taxon>
    </lineage>
</organism>
<proteinExistence type="predicted"/>
<dbReference type="Proteomes" id="UP000246740">
    <property type="component" value="Unassembled WGS sequence"/>
</dbReference>
<dbReference type="EMBL" id="KZ819190">
    <property type="protein sequence ID" value="PWZ01642.1"/>
    <property type="molecule type" value="Genomic_DNA"/>
</dbReference>